<evidence type="ECO:0000313" key="7">
    <source>
        <dbReference type="EMBL" id="TMU56722.1"/>
    </source>
</evidence>
<dbReference type="NCBIfam" id="TIGR02603">
    <property type="entry name" value="CxxCH_TIGR02603"/>
    <property type="match status" value="1"/>
</dbReference>
<keyword evidence="8" id="KW-1185">Reference proteome</keyword>
<dbReference type="InterPro" id="IPR009056">
    <property type="entry name" value="Cyt_c-like_dom"/>
</dbReference>
<dbReference type="InterPro" id="IPR013427">
    <property type="entry name" value="Haem-bd_dom_put"/>
</dbReference>
<keyword evidence="2 4" id="KW-0479">Metal-binding</keyword>
<dbReference type="SUPFAM" id="SSF46626">
    <property type="entry name" value="Cytochrome c"/>
    <property type="match status" value="1"/>
</dbReference>
<evidence type="ECO:0000256" key="5">
    <source>
        <dbReference type="SAM" id="Phobius"/>
    </source>
</evidence>
<accession>A0ABY2WPQ1</accession>
<dbReference type="Gene3D" id="2.120.10.30">
    <property type="entry name" value="TolB, C-terminal domain"/>
    <property type="match status" value="1"/>
</dbReference>
<evidence type="ECO:0000256" key="1">
    <source>
        <dbReference type="ARBA" id="ARBA00022617"/>
    </source>
</evidence>
<dbReference type="SUPFAM" id="SSF50952">
    <property type="entry name" value="Soluble quinoprotein glucose dehydrogenase"/>
    <property type="match status" value="1"/>
</dbReference>
<name>A0ABY2WPQ1_9FLAO</name>
<dbReference type="PROSITE" id="PS51257">
    <property type="entry name" value="PROKAR_LIPOPROTEIN"/>
    <property type="match status" value="1"/>
</dbReference>
<sequence>MHNHQKRTKSQSLILKLAKVSILIMVLGFTVSCKEEFSGPITEQITINDITVPEGFNIEKLYSPGEHEQGSWVSVAKDDKGRLYASDQFGTIYRVSLPGSENKVDSIVVKEVNIKIGMAQGLLWHENTLYALVNASSENDLNIQSGFYKITDTDNDDEFDTVTALRLFNGWGEHGPHNITLAPDGQSLFMVLGNHTDIPEDIGSVIPKNWGEDNLLPVIKDPSGHANDVKAPGGWVVKTDFEGKEWTLLNVGLRNTYDIAFNSDGELFGFDSDMEYDMGMPWYRPIRLCHLTSGGDFGWRTGTGKFDALFPDNLPGVANLGQGSPTGLLEGEGLKFPEYYQNGFYLFDWSYGTMYFASLTPKGSSYMAEVTEFISGVPLPLTNGIVGNDGAMYFLTGGRRLESALYKLSYTGALNNEVKMPTPNELGENERNLRKEIEKYQSIKNPNQIDFLVENLDHEDRYIRFSSRVALENQDVTVWKHKVSRDASVLRKIALAIAIAHQGEDTDRAMALQALIKLDWTDLTSNEKIDFLRAIELLLIRSSQNTDESLQRAIATKLLPHHLKESEHLNKEITKLLSYLDTSEILEATIYKMENDTITSNLKSIYLSGDITKRSDQYGKDVENMLKNMPNQQNISYAKSLSEVKSGWTKALRERYFRWYNRALKKSGGKQYANFIKAIQRKALDNVPDEERAYFESLSSESMNQQVDLMKDVRMPDGPGKNYTVAAVEKAFTENKKDANFANGENFYRASLCVACHSIKGVGGNSGPELTQIGTRFSIKDIAEAIVNPSKTVSDRYRNTIYHLTNGNTIRGRAVEERDDEIMVSINAFSPDMTSTIKKSDIAKVEESSQSAMPAGLINSLNEKELSDLMVFLIAGGDENNKIYN</sequence>
<protein>
    <submittedName>
        <fullName evidence="7">C-type cytochrome</fullName>
    </submittedName>
</protein>
<dbReference type="RefSeq" id="WP_138833465.1">
    <property type="nucleotide sequence ID" value="NZ_VCNI01000001.1"/>
</dbReference>
<keyword evidence="5" id="KW-0812">Transmembrane</keyword>
<evidence type="ECO:0000256" key="4">
    <source>
        <dbReference type="PROSITE-ProRule" id="PRU00433"/>
    </source>
</evidence>
<dbReference type="Gene3D" id="1.10.760.10">
    <property type="entry name" value="Cytochrome c-like domain"/>
    <property type="match status" value="1"/>
</dbReference>
<dbReference type="Proteomes" id="UP000751614">
    <property type="component" value="Unassembled WGS sequence"/>
</dbReference>
<evidence type="ECO:0000259" key="6">
    <source>
        <dbReference type="PROSITE" id="PS51007"/>
    </source>
</evidence>
<dbReference type="EMBL" id="VCNI01000001">
    <property type="protein sequence ID" value="TMU56722.1"/>
    <property type="molecule type" value="Genomic_DNA"/>
</dbReference>
<proteinExistence type="predicted"/>
<dbReference type="PANTHER" id="PTHR33546">
    <property type="entry name" value="LARGE, MULTIFUNCTIONAL SECRETED PROTEIN-RELATED"/>
    <property type="match status" value="1"/>
</dbReference>
<gene>
    <name evidence="7" type="ORF">FGG15_04030</name>
</gene>
<keyword evidence="1 4" id="KW-0349">Heme</keyword>
<dbReference type="InterPro" id="IPR011041">
    <property type="entry name" value="Quinoprot_gluc/sorb_DH_b-prop"/>
</dbReference>
<keyword evidence="5" id="KW-0472">Membrane</keyword>
<dbReference type="InterPro" id="IPR036909">
    <property type="entry name" value="Cyt_c-like_dom_sf"/>
</dbReference>
<organism evidence="7 8">
    <name type="scientific">Flagellimonas algicola</name>
    <dbReference type="NCBI Taxonomy" id="2583815"/>
    <lineage>
        <taxon>Bacteria</taxon>
        <taxon>Pseudomonadati</taxon>
        <taxon>Bacteroidota</taxon>
        <taxon>Flavobacteriia</taxon>
        <taxon>Flavobacteriales</taxon>
        <taxon>Flavobacteriaceae</taxon>
        <taxon>Flagellimonas</taxon>
    </lineage>
</organism>
<dbReference type="PANTHER" id="PTHR33546:SF1">
    <property type="entry name" value="LARGE, MULTIFUNCTIONAL SECRETED PROTEIN"/>
    <property type="match status" value="1"/>
</dbReference>
<dbReference type="InterPro" id="IPR011042">
    <property type="entry name" value="6-blade_b-propeller_TolB-like"/>
</dbReference>
<evidence type="ECO:0000256" key="3">
    <source>
        <dbReference type="ARBA" id="ARBA00023004"/>
    </source>
</evidence>
<dbReference type="PROSITE" id="PS51007">
    <property type="entry name" value="CYTC"/>
    <property type="match status" value="1"/>
</dbReference>
<keyword evidence="3 4" id="KW-0408">Iron</keyword>
<evidence type="ECO:0000256" key="2">
    <source>
        <dbReference type="ARBA" id="ARBA00022723"/>
    </source>
</evidence>
<evidence type="ECO:0000313" key="8">
    <source>
        <dbReference type="Proteomes" id="UP000751614"/>
    </source>
</evidence>
<feature type="domain" description="Cytochrome c" evidence="6">
    <location>
        <begin position="739"/>
        <end position="877"/>
    </location>
</feature>
<comment type="caution">
    <text evidence="7">The sequence shown here is derived from an EMBL/GenBank/DDBJ whole genome shotgun (WGS) entry which is preliminary data.</text>
</comment>
<reference evidence="7 8" key="1">
    <citation type="submission" date="2019-05" db="EMBL/GenBank/DDBJ databases">
        <title>Flagellimonas sp. AsT0115, sp. nov., isolated from a marine red algae, Asparagopsis taxiformis.</title>
        <authorList>
            <person name="Kim J."/>
            <person name="Jeong S.E."/>
            <person name="Jeon C.O."/>
        </authorList>
    </citation>
    <scope>NUCLEOTIDE SEQUENCE [LARGE SCALE GENOMIC DNA]</scope>
    <source>
        <strain evidence="7 8">AsT0115</strain>
    </source>
</reference>
<feature type="transmembrane region" description="Helical" evidence="5">
    <location>
        <begin position="12"/>
        <end position="31"/>
    </location>
</feature>
<keyword evidence="5" id="KW-1133">Transmembrane helix</keyword>